<dbReference type="SUPFAM" id="SSF111283">
    <property type="entry name" value="Putative modulator of DNA gyrase, PmbA/TldD"/>
    <property type="match status" value="1"/>
</dbReference>
<dbReference type="Proteomes" id="UP001592582">
    <property type="component" value="Unassembled WGS sequence"/>
</dbReference>
<gene>
    <name evidence="1" type="ORF">ACEZDG_37360</name>
</gene>
<evidence type="ECO:0000313" key="2">
    <source>
        <dbReference type="Proteomes" id="UP001592582"/>
    </source>
</evidence>
<dbReference type="PANTHER" id="PTHR30624:SF10">
    <property type="entry name" value="CONSERVED PROTEIN"/>
    <property type="match status" value="1"/>
</dbReference>
<dbReference type="InterPro" id="IPR051463">
    <property type="entry name" value="Peptidase_U62_metallo"/>
</dbReference>
<dbReference type="InterPro" id="IPR035068">
    <property type="entry name" value="TldD/PmbA_N"/>
</dbReference>
<name>A0ABV6VMH2_9ACTN</name>
<accession>A0ABV6VMH2</accession>
<protein>
    <submittedName>
        <fullName evidence="1">TldD/PmbA family protein</fullName>
    </submittedName>
</protein>
<dbReference type="Gene3D" id="3.30.2290.10">
    <property type="entry name" value="PmbA/TldD superfamily"/>
    <property type="match status" value="1"/>
</dbReference>
<comment type="caution">
    <text evidence="1">The sequence shown here is derived from an EMBL/GenBank/DDBJ whole genome shotgun (WGS) entry which is preliminary data.</text>
</comment>
<dbReference type="InterPro" id="IPR045569">
    <property type="entry name" value="Metalloprtase-TldD/E_C"/>
</dbReference>
<dbReference type="Pfam" id="PF01523">
    <property type="entry name" value="PmbA_TldD_1st"/>
    <property type="match status" value="1"/>
</dbReference>
<sequence>MPDTSPSLDPTFLALPLHALADAALSRARALGASHADFRLERVRSASLRLRDARPAGTSDSLQLGFAVRVVHNGAWGFAAGVDLTPGAAERVAEQAVAVARLSAGIGAAAGIEDLVELAEEPVYRDAVWVSSYETNPFEVSDAEKTALLADWSSRLLGADGVSHVTASLLAVQENKFYADTAGTVTTQQRIRLSPSLEAVSVDESTGAFDSMRTLAPPVGRGWEYLLGTGWDWESELAELPVLLAEKMRAPSVEAGRYDLVIDPSNLWLTIHESIGHATELDRALGYEAAYAGTSFATFDKLGSLRYGSEVMHVTGDRTAEHGLSTIGYDDEGVRTRSWDLVKDGTLVGYQLDRRMAKLKGLGRSNGCAFADSPAHVPVQRMANVSLQPAEGGPDTAGLIAGVEDGVYILGDRSWSIDMQRYNFQFTGQRAYRIRSGRLAGQVKDFAYQGTTTQFWGSLEAVGGPQTYLLAGAFNCGKAQPGQVAAVSHGAPSALFRGVNILNTSEESGRQ</sequence>
<dbReference type="InterPro" id="IPR002510">
    <property type="entry name" value="Metalloprtase-TldD/E_N"/>
</dbReference>
<organism evidence="1 2">
    <name type="scientific">Streptacidiphilus alkalitolerans</name>
    <dbReference type="NCBI Taxonomy" id="3342712"/>
    <lineage>
        <taxon>Bacteria</taxon>
        <taxon>Bacillati</taxon>
        <taxon>Actinomycetota</taxon>
        <taxon>Actinomycetes</taxon>
        <taxon>Kitasatosporales</taxon>
        <taxon>Streptomycetaceae</taxon>
        <taxon>Streptacidiphilus</taxon>
    </lineage>
</organism>
<reference evidence="1 2" key="1">
    <citation type="submission" date="2024-09" db="EMBL/GenBank/DDBJ databases">
        <authorList>
            <person name="Lee S.D."/>
        </authorList>
    </citation>
    <scope>NUCLEOTIDE SEQUENCE [LARGE SCALE GENOMIC DNA]</scope>
    <source>
        <strain evidence="1 2">N1-1</strain>
    </source>
</reference>
<keyword evidence="2" id="KW-1185">Reference proteome</keyword>
<dbReference type="Pfam" id="PF19289">
    <property type="entry name" value="PmbA_TldD_3rd"/>
    <property type="match status" value="1"/>
</dbReference>
<proteinExistence type="predicted"/>
<dbReference type="InterPro" id="IPR036059">
    <property type="entry name" value="TldD/PmbA_sf"/>
</dbReference>
<evidence type="ECO:0000313" key="1">
    <source>
        <dbReference type="EMBL" id="MFC1414939.1"/>
    </source>
</evidence>
<dbReference type="EMBL" id="JBHEZX010000032">
    <property type="protein sequence ID" value="MFC1414939.1"/>
    <property type="molecule type" value="Genomic_DNA"/>
</dbReference>
<dbReference type="PANTHER" id="PTHR30624">
    <property type="entry name" value="UNCHARACTERIZED PROTEIN TLDD AND PMBA"/>
    <property type="match status" value="1"/>
</dbReference>